<evidence type="ECO:0000259" key="4">
    <source>
        <dbReference type="Pfam" id="PF07733"/>
    </source>
</evidence>
<keyword evidence="1" id="KW-0963">Cytoplasm</keyword>
<dbReference type="PANTHER" id="PTHR32294:SF4">
    <property type="entry name" value="ERROR-PRONE DNA POLYMERASE"/>
    <property type="match status" value="1"/>
</dbReference>
<dbReference type="InterPro" id="IPR004805">
    <property type="entry name" value="DnaE2/DnaE/PolC"/>
</dbReference>
<evidence type="ECO:0000256" key="1">
    <source>
        <dbReference type="ARBA" id="ARBA00022490"/>
    </source>
</evidence>
<dbReference type="Pfam" id="PF07733">
    <property type="entry name" value="DNA_pol3_alpha"/>
    <property type="match status" value="1"/>
</dbReference>
<sequence length="51" mass="5897">MTLRLVLGITAVDPEKQDLLFERFVSAARNEPPDIDVDIEHKRREEIIHIG</sequence>
<protein>
    <recommendedName>
        <fullName evidence="4">Bacterial DNA polymerase III alpha subunit NTPase domain-containing protein</fullName>
    </recommendedName>
</protein>
<proteinExistence type="predicted"/>
<keyword evidence="6" id="KW-1185">Reference proteome</keyword>
<dbReference type="PANTHER" id="PTHR32294">
    <property type="entry name" value="DNA POLYMERASE III SUBUNIT ALPHA"/>
    <property type="match status" value="1"/>
</dbReference>
<gene>
    <name evidence="5" type="ORF">Q7A36_39470</name>
</gene>
<feature type="domain" description="Bacterial DNA polymerase III alpha subunit NTPase" evidence="4">
    <location>
        <begin position="5"/>
        <end position="49"/>
    </location>
</feature>
<organism evidence="5 6">
    <name type="scientific">Paracraurococcus lichenis</name>
    <dbReference type="NCBI Taxonomy" id="3064888"/>
    <lineage>
        <taxon>Bacteria</taxon>
        <taxon>Pseudomonadati</taxon>
        <taxon>Pseudomonadota</taxon>
        <taxon>Alphaproteobacteria</taxon>
        <taxon>Acetobacterales</taxon>
        <taxon>Roseomonadaceae</taxon>
        <taxon>Paracraurococcus</taxon>
    </lineage>
</organism>
<accession>A0ABT9EDX8</accession>
<reference evidence="5 6" key="1">
    <citation type="submission" date="2023-08" db="EMBL/GenBank/DDBJ databases">
        <title>The draft genome sequence of Paracraurococcus sp. LOR1-02.</title>
        <authorList>
            <person name="Kingkaew E."/>
            <person name="Tanasupawat S."/>
        </authorList>
    </citation>
    <scope>NUCLEOTIDE SEQUENCE [LARGE SCALE GENOMIC DNA]</scope>
    <source>
        <strain evidence="5 6">LOR1-02</strain>
    </source>
</reference>
<dbReference type="Proteomes" id="UP001243009">
    <property type="component" value="Unassembled WGS sequence"/>
</dbReference>
<evidence type="ECO:0000256" key="2">
    <source>
        <dbReference type="ARBA" id="ARBA00022763"/>
    </source>
</evidence>
<evidence type="ECO:0000256" key="3">
    <source>
        <dbReference type="ARBA" id="ARBA00023204"/>
    </source>
</evidence>
<comment type="caution">
    <text evidence="5">The sequence shown here is derived from an EMBL/GenBank/DDBJ whole genome shotgun (WGS) entry which is preliminary data.</text>
</comment>
<keyword evidence="3" id="KW-0234">DNA repair</keyword>
<evidence type="ECO:0000313" key="6">
    <source>
        <dbReference type="Proteomes" id="UP001243009"/>
    </source>
</evidence>
<evidence type="ECO:0000313" key="5">
    <source>
        <dbReference type="EMBL" id="MDO9714429.1"/>
    </source>
</evidence>
<dbReference type="InterPro" id="IPR011708">
    <property type="entry name" value="DNA_pol3_alpha_NTPase_dom"/>
</dbReference>
<name>A0ABT9EDX8_9PROT</name>
<keyword evidence="2" id="KW-0227">DNA damage</keyword>
<dbReference type="EMBL" id="JAUTWS010000255">
    <property type="protein sequence ID" value="MDO9714429.1"/>
    <property type="molecule type" value="Genomic_DNA"/>
</dbReference>